<organism evidence="1">
    <name type="scientific">marine sediment metagenome</name>
    <dbReference type="NCBI Taxonomy" id="412755"/>
    <lineage>
        <taxon>unclassified sequences</taxon>
        <taxon>metagenomes</taxon>
        <taxon>ecological metagenomes</taxon>
    </lineage>
</organism>
<evidence type="ECO:0008006" key="2">
    <source>
        <dbReference type="Google" id="ProtNLM"/>
    </source>
</evidence>
<sequence>MADERLSKLQKWILEKCYEKGEKKVYFIWRRELIRKYCQEVAKSTYSINSIEATITNSIRNLACKEYIFVYGSKEKPGIDYTHVFSKEQKVGLEVVGDNIKMFCLTDKGIEAVKKLLNTKK</sequence>
<name>X1TXL7_9ZZZZ</name>
<evidence type="ECO:0000313" key="1">
    <source>
        <dbReference type="EMBL" id="GAI84789.1"/>
    </source>
</evidence>
<comment type="caution">
    <text evidence="1">The sequence shown here is derived from an EMBL/GenBank/DDBJ whole genome shotgun (WGS) entry which is preliminary data.</text>
</comment>
<accession>X1TXL7</accession>
<proteinExistence type="predicted"/>
<dbReference type="AlphaFoldDB" id="X1TXL7"/>
<reference evidence="1" key="1">
    <citation type="journal article" date="2014" name="Front. Microbiol.">
        <title>High frequency of phylogenetically diverse reductive dehalogenase-homologous genes in deep subseafloor sedimentary metagenomes.</title>
        <authorList>
            <person name="Kawai M."/>
            <person name="Futagami T."/>
            <person name="Toyoda A."/>
            <person name="Takaki Y."/>
            <person name="Nishi S."/>
            <person name="Hori S."/>
            <person name="Arai W."/>
            <person name="Tsubouchi T."/>
            <person name="Morono Y."/>
            <person name="Uchiyama I."/>
            <person name="Ito T."/>
            <person name="Fujiyama A."/>
            <person name="Inagaki F."/>
            <person name="Takami H."/>
        </authorList>
    </citation>
    <scope>NUCLEOTIDE SEQUENCE</scope>
    <source>
        <strain evidence="1">Expedition CK06-06</strain>
    </source>
</reference>
<protein>
    <recommendedName>
        <fullName evidence="2">ArnR1-like winged helix-turn-helix domain-containing protein</fullName>
    </recommendedName>
</protein>
<dbReference type="EMBL" id="BARW01007119">
    <property type="protein sequence ID" value="GAI84789.1"/>
    <property type="molecule type" value="Genomic_DNA"/>
</dbReference>
<gene>
    <name evidence="1" type="ORF">S12H4_14887</name>
</gene>